<accession>A0ABU7URT5</accession>
<organism evidence="1 2">
    <name type="scientific">Clostridium frigoriphilum</name>
    <dbReference type="NCBI Taxonomy" id="443253"/>
    <lineage>
        <taxon>Bacteria</taxon>
        <taxon>Bacillati</taxon>
        <taxon>Bacillota</taxon>
        <taxon>Clostridia</taxon>
        <taxon>Eubacteriales</taxon>
        <taxon>Clostridiaceae</taxon>
        <taxon>Clostridium</taxon>
    </lineage>
</organism>
<gene>
    <name evidence="1" type="ORF">SJI18_14555</name>
</gene>
<protein>
    <submittedName>
        <fullName evidence="1">Uncharacterized protein</fullName>
    </submittedName>
</protein>
<dbReference type="Proteomes" id="UP001498469">
    <property type="component" value="Unassembled WGS sequence"/>
</dbReference>
<dbReference type="RefSeq" id="WP_301182970.1">
    <property type="nucleotide sequence ID" value="NZ_JAZHFS010000013.1"/>
</dbReference>
<evidence type="ECO:0000313" key="1">
    <source>
        <dbReference type="EMBL" id="MEF2113524.1"/>
    </source>
</evidence>
<dbReference type="EMBL" id="JAZHFS010000013">
    <property type="protein sequence ID" value="MEF2113524.1"/>
    <property type="molecule type" value="Genomic_DNA"/>
</dbReference>
<evidence type="ECO:0000313" key="2">
    <source>
        <dbReference type="Proteomes" id="UP001498469"/>
    </source>
</evidence>
<keyword evidence="2" id="KW-1185">Reference proteome</keyword>
<sequence length="40" mass="4704">MENLKTEHPEVKRKVIETFAHKIIIYDFIITKLYGISAGR</sequence>
<reference evidence="1 2" key="1">
    <citation type="submission" date="2023-11" db="EMBL/GenBank/DDBJ databases">
        <title>Draft genome sequence of a psychrophilic Clostridium strain from permafrost water brine.</title>
        <authorList>
            <person name="Shcherbakova V.A."/>
            <person name="Trubitsyn V.E."/>
            <person name="Zakharyuk A.G."/>
        </authorList>
    </citation>
    <scope>NUCLEOTIDE SEQUENCE [LARGE SCALE GENOMIC DNA]</scope>
    <source>
        <strain evidence="1 2">14F</strain>
    </source>
</reference>
<name>A0ABU7URT5_9CLOT</name>
<proteinExistence type="predicted"/>
<comment type="caution">
    <text evidence="1">The sequence shown here is derived from an EMBL/GenBank/DDBJ whole genome shotgun (WGS) entry which is preliminary data.</text>
</comment>